<evidence type="ECO:0000313" key="6">
    <source>
        <dbReference type="EMBL" id="MBO1530796.1"/>
    </source>
</evidence>
<dbReference type="InterPro" id="IPR011009">
    <property type="entry name" value="Kinase-like_dom_sf"/>
</dbReference>
<dbReference type="PANTHER" id="PTHR44329">
    <property type="entry name" value="SERINE/THREONINE-PROTEIN KINASE TNNI3K-RELATED"/>
    <property type="match status" value="1"/>
</dbReference>
<reference evidence="6 7" key="1">
    <citation type="submission" date="2021-03" db="EMBL/GenBank/DDBJ databases">
        <authorList>
            <person name="Shang D.-D."/>
            <person name="Du Z.-J."/>
            <person name="Chen G.-J."/>
        </authorList>
    </citation>
    <scope>NUCLEOTIDE SEQUENCE [LARGE SCALE GENOMIC DNA]</scope>
    <source>
        <strain evidence="6 7">F1192</strain>
    </source>
</reference>
<keyword evidence="4" id="KW-0067">ATP-binding</keyword>
<keyword evidence="3 6" id="KW-0418">Kinase</keyword>
<dbReference type="InterPro" id="IPR051681">
    <property type="entry name" value="Ser/Thr_Kinases-Pseudokinases"/>
</dbReference>
<dbReference type="GO" id="GO:0016301">
    <property type="term" value="F:kinase activity"/>
    <property type="evidence" value="ECO:0007669"/>
    <property type="project" value="UniProtKB-KW"/>
</dbReference>
<proteinExistence type="predicted"/>
<keyword evidence="7" id="KW-1185">Reference proteome</keyword>
<organism evidence="6 7">
    <name type="scientific">Psychrobacter coccoides</name>
    <dbReference type="NCBI Taxonomy" id="2818440"/>
    <lineage>
        <taxon>Bacteria</taxon>
        <taxon>Pseudomonadati</taxon>
        <taxon>Pseudomonadota</taxon>
        <taxon>Gammaproteobacteria</taxon>
        <taxon>Moraxellales</taxon>
        <taxon>Moraxellaceae</taxon>
        <taxon>Psychrobacter</taxon>
    </lineage>
</organism>
<dbReference type="SMART" id="SM00220">
    <property type="entry name" value="S_TKc"/>
    <property type="match status" value="1"/>
</dbReference>
<dbReference type="InterPro" id="IPR000719">
    <property type="entry name" value="Prot_kinase_dom"/>
</dbReference>
<dbReference type="Proteomes" id="UP000664554">
    <property type="component" value="Unassembled WGS sequence"/>
</dbReference>
<evidence type="ECO:0000256" key="1">
    <source>
        <dbReference type="ARBA" id="ARBA00022679"/>
    </source>
</evidence>
<keyword evidence="1" id="KW-0808">Transferase</keyword>
<dbReference type="RefSeq" id="WP_207990931.1">
    <property type="nucleotide sequence ID" value="NZ_JAGBKM010000008.1"/>
</dbReference>
<dbReference type="Pfam" id="PF00069">
    <property type="entry name" value="Pkinase"/>
    <property type="match status" value="1"/>
</dbReference>
<evidence type="ECO:0000259" key="5">
    <source>
        <dbReference type="PROSITE" id="PS50011"/>
    </source>
</evidence>
<dbReference type="EMBL" id="JAGBKM010000008">
    <property type="protein sequence ID" value="MBO1530796.1"/>
    <property type="molecule type" value="Genomic_DNA"/>
</dbReference>
<evidence type="ECO:0000313" key="7">
    <source>
        <dbReference type="Proteomes" id="UP000664554"/>
    </source>
</evidence>
<accession>A0ABS3NN00</accession>
<dbReference type="PROSITE" id="PS50011">
    <property type="entry name" value="PROTEIN_KINASE_DOM"/>
    <property type="match status" value="1"/>
</dbReference>
<dbReference type="PANTHER" id="PTHR44329:SF288">
    <property type="entry name" value="MITOGEN-ACTIVATED PROTEIN KINASE KINASE KINASE 20"/>
    <property type="match status" value="1"/>
</dbReference>
<feature type="domain" description="Protein kinase" evidence="5">
    <location>
        <begin position="24"/>
        <end position="324"/>
    </location>
</feature>
<gene>
    <name evidence="6" type="ORF">J3492_06165</name>
</gene>
<protein>
    <submittedName>
        <fullName evidence="6">Protein kinase</fullName>
    </submittedName>
</protein>
<evidence type="ECO:0000256" key="2">
    <source>
        <dbReference type="ARBA" id="ARBA00022741"/>
    </source>
</evidence>
<keyword evidence="2" id="KW-0547">Nucleotide-binding</keyword>
<dbReference type="SUPFAM" id="SSF56112">
    <property type="entry name" value="Protein kinase-like (PK-like)"/>
    <property type="match status" value="1"/>
</dbReference>
<name>A0ABS3NN00_9GAMM</name>
<evidence type="ECO:0000256" key="3">
    <source>
        <dbReference type="ARBA" id="ARBA00022777"/>
    </source>
</evidence>
<dbReference type="Gene3D" id="1.10.510.10">
    <property type="entry name" value="Transferase(Phosphotransferase) domain 1"/>
    <property type="match status" value="1"/>
</dbReference>
<evidence type="ECO:0000256" key="4">
    <source>
        <dbReference type="ARBA" id="ARBA00022840"/>
    </source>
</evidence>
<sequence>MRNSASNSAAIQALHRQAKQMLPALTDVLIGLGYSEIVHQRISQQNIAGAHDCYQGLTRAYQTRFGQVMIKWQLDSNPSPMADNSSLHHEIRVLRTLNQYQKNSSAIITPPWLDHKTISLSQQRLTVLIMPYYSNGSLAYALKQAQSAQQKHRFIIQAAILIDHLHQSNWLHNDIKPSNLLISDEHALMLTDFALAEYIKGAQLKSQTVGRVSSAGTPAYLAPECWHGQGKTVQTDIYAFGVLLYEVLMGERPFAITQQHREQQEAALIAAWATQHCQQPTPILPKPHQRYQQILNRALAKPVQQRYPSMQELLKALQTLHPYQ</sequence>
<comment type="caution">
    <text evidence="6">The sequence shown here is derived from an EMBL/GenBank/DDBJ whole genome shotgun (WGS) entry which is preliminary data.</text>
</comment>